<dbReference type="KEGG" id="vg:30523556"/>
<evidence type="ECO:0000313" key="2">
    <source>
        <dbReference type="Proteomes" id="UP000201465"/>
    </source>
</evidence>
<dbReference type="Proteomes" id="UP000201465">
    <property type="component" value="Segment"/>
</dbReference>
<reference evidence="1 2" key="1">
    <citation type="submission" date="2016-11" db="EMBL/GenBank/DDBJ databases">
        <authorList>
            <consortium name="Urmite Genomes"/>
        </authorList>
    </citation>
    <scope>NUCLEOTIDE SEQUENCE [LARGE SCALE GENOMIC DNA]</scope>
    <source>
        <strain evidence="1 2">A11</strain>
    </source>
</reference>
<name>A0A1M7XVC7_9VIRU</name>
<dbReference type="RefSeq" id="YP_009329504.1">
    <property type="nucleotide sequence ID" value="NC_032108.1"/>
</dbReference>
<dbReference type="GeneID" id="30523556"/>
<evidence type="ECO:0000313" key="1">
    <source>
        <dbReference type="EMBL" id="SHO33632.1"/>
    </source>
</evidence>
<organism evidence="1 2">
    <name type="scientific">Cedratvirus A11</name>
    <dbReference type="NCBI Taxonomy" id="1903266"/>
    <lineage>
        <taxon>Viruses</taxon>
        <taxon>Pithoviruses</taxon>
        <taxon>Orthocedratvirinae</taxon>
        <taxon>Alphacedratvirus</taxon>
        <taxon>Alphacedratvirus aljazairmassiliense</taxon>
    </lineage>
</organism>
<evidence type="ECO:0008006" key="3">
    <source>
        <dbReference type="Google" id="ProtNLM"/>
    </source>
</evidence>
<sequence>MDQTPKLLIVTSKTCGACHRFKASVLPPLLQNLNKEKIEVSHADLPTFETGDLVNLAPAYPSTIQTYVRWFPTFLYFAPGSWEPEIFNGKIENGSAVYDKNSSDEYTVDGITTWVKKRITLQTTSKGTATSPPKKSNARYVLVRNGVPINPKISGPRFIKRDH</sequence>
<protein>
    <recommendedName>
        <fullName evidence="3">Thioredoxin-like fold</fullName>
    </recommendedName>
</protein>
<keyword evidence="2" id="KW-1185">Reference proteome</keyword>
<accession>A0A1M7XVC7</accession>
<gene>
    <name evidence="1" type="ORF">BQ3484_564</name>
</gene>
<proteinExistence type="predicted"/>
<dbReference type="EMBL" id="LT671577">
    <property type="protein sequence ID" value="SHO33632.1"/>
    <property type="molecule type" value="Genomic_DNA"/>
</dbReference>